<dbReference type="SUPFAM" id="SSF48350">
    <property type="entry name" value="GTPase activation domain, GAP"/>
    <property type="match status" value="1"/>
</dbReference>
<dbReference type="OrthoDB" id="2434707at2759"/>
<dbReference type="Proteomes" id="UP000827284">
    <property type="component" value="Unassembled WGS sequence"/>
</dbReference>
<evidence type="ECO:0000256" key="1">
    <source>
        <dbReference type="SAM" id="MobiDB-lite"/>
    </source>
</evidence>
<dbReference type="Pfam" id="PF00620">
    <property type="entry name" value="RhoGAP"/>
    <property type="match status" value="1"/>
</dbReference>
<evidence type="ECO:0000313" key="3">
    <source>
        <dbReference type="EMBL" id="GJJ73134.1"/>
    </source>
</evidence>
<proteinExistence type="predicted"/>
<accession>A0A9P3LWK3</accession>
<dbReference type="Gene3D" id="1.10.555.10">
    <property type="entry name" value="Rho GTPase activation protein"/>
    <property type="match status" value="1"/>
</dbReference>
<dbReference type="InterPro" id="IPR000198">
    <property type="entry name" value="RhoGAP_dom"/>
</dbReference>
<reference evidence="3" key="1">
    <citation type="submission" date="2021-11" db="EMBL/GenBank/DDBJ databases">
        <authorList>
            <person name="Herlambang A."/>
            <person name="Guo Y."/>
            <person name="Takashima Y."/>
            <person name="Nishizawa T."/>
        </authorList>
    </citation>
    <scope>NUCLEOTIDE SEQUENCE</scope>
    <source>
        <strain evidence="3">E1425</strain>
    </source>
</reference>
<sequence length="922" mass="103371">MPIQFSHRVIMACIEEIKLRGLRHPHLFRNAFHGPSVEAALQTLANPKKAHLFSVKMMRIDTVAGLLTTALSRTYPPLIPPQIQEMFQNPNGRFFFELLGLLPELNRYLFVEILDMCCAIVDQQSYNQISHSKLAVFPGSCCFGLNEFKPNWDTRYLMSADLRRFSSAFYHAIYAYREERDLTEAELQEKLDTRARILEEERIAALEREHGYRGAQAILRMEARLAQGLPAESPNTMKEISLYADRKEKVVADDAISILDIQLDDDDENGVSRVPDLDRVQEEEEEEEEVENVQLVLKDLRRSVSVASLGQSRYENQPRSSPMQSATIPTRAASPMSMNSSQGAYLSPGSPNSSQWPLSLSRSNTISKSGSLKLHPVSPGDIFGISQRAVEKRELEAYMAAAKSLKSRRSGQRSKRSLQQRQWHKMAVLAQRDSASSPSTPVTVKTVRAVRRIHRQQQQPTSIATLNAQGKPGVTLTLPTAATLRRERAKQFRKELEVYMAKGLPLEDAIKARDADIKKLKRKEKRAQRALAAKEAAEKEAAAAAAVADAIAQYGLTVDQDTEMSAEETEILEAFDYLTDEEFQEFMELAGLTLKDIDAIRAKEASLSISKVTKDIQNVEVTLQTVMTSSQLSPAPEVKASKVEYSVSETYEELESEDEDNEVAQAAMPYSEARTEPPRRTIPHMTSMDLLFKHASVIGDANLRLYPTRPSSPTISDYESDSMHGGLLSRAASVMRHHGRDDEDNELEHKDADDEDDEPVYRPTNLSRSAVPPIPLATRPSLVSKGIPFVTMSPTEESSRVEQRMMMMGPQPQANNSQHKTQFNAQSMNTGGAHLGVAAMHAPIQNTTMEIETVEYTEEYDSEEDSLDETADKREIPAEEETEEEAELRELLESMSEEERSEFLRLSKPESMAMGSGILVHH</sequence>
<comment type="caution">
    <text evidence="3">The sequence shown here is derived from an EMBL/GenBank/DDBJ whole genome shotgun (WGS) entry which is preliminary data.</text>
</comment>
<dbReference type="InterPro" id="IPR008936">
    <property type="entry name" value="Rho_GTPase_activation_prot"/>
</dbReference>
<name>A0A9P3LWK3_9FUNG</name>
<dbReference type="AlphaFoldDB" id="A0A9P3LWK3"/>
<feature type="compositionally biased region" description="Basic and acidic residues" evidence="1">
    <location>
        <begin position="888"/>
        <end position="908"/>
    </location>
</feature>
<feature type="compositionally biased region" description="Polar residues" evidence="1">
    <location>
        <begin position="309"/>
        <end position="328"/>
    </location>
</feature>
<dbReference type="GO" id="GO:0007165">
    <property type="term" value="P:signal transduction"/>
    <property type="evidence" value="ECO:0007669"/>
    <property type="project" value="InterPro"/>
</dbReference>
<keyword evidence="4" id="KW-1185">Reference proteome</keyword>
<evidence type="ECO:0000259" key="2">
    <source>
        <dbReference type="PROSITE" id="PS50238"/>
    </source>
</evidence>
<reference evidence="3" key="2">
    <citation type="journal article" date="2022" name="Microbiol. Resour. Announc.">
        <title>Whole-Genome Sequence of Entomortierella parvispora E1425, a Mucoromycotan Fungus Associated with Burkholderiaceae-Related Endosymbiotic Bacteria.</title>
        <authorList>
            <person name="Herlambang A."/>
            <person name="Guo Y."/>
            <person name="Takashima Y."/>
            <person name="Narisawa K."/>
            <person name="Ohta H."/>
            <person name="Nishizawa T."/>
        </authorList>
    </citation>
    <scope>NUCLEOTIDE SEQUENCE</scope>
    <source>
        <strain evidence="3">E1425</strain>
    </source>
</reference>
<dbReference type="EMBL" id="BQFW01000007">
    <property type="protein sequence ID" value="GJJ73134.1"/>
    <property type="molecule type" value="Genomic_DNA"/>
</dbReference>
<organism evidence="3 4">
    <name type="scientific">Entomortierella parvispora</name>
    <dbReference type="NCBI Taxonomy" id="205924"/>
    <lineage>
        <taxon>Eukaryota</taxon>
        <taxon>Fungi</taxon>
        <taxon>Fungi incertae sedis</taxon>
        <taxon>Mucoromycota</taxon>
        <taxon>Mortierellomycotina</taxon>
        <taxon>Mortierellomycetes</taxon>
        <taxon>Mortierellales</taxon>
        <taxon>Mortierellaceae</taxon>
        <taxon>Entomortierella</taxon>
    </lineage>
</organism>
<feature type="region of interest" description="Disordered" evidence="1">
    <location>
        <begin position="734"/>
        <end position="773"/>
    </location>
</feature>
<protein>
    <recommendedName>
        <fullName evidence="2">Rho-GAP domain-containing protein</fullName>
    </recommendedName>
</protein>
<gene>
    <name evidence="3" type="ORF">EMPS_05492</name>
</gene>
<feature type="compositionally biased region" description="Acidic residues" evidence="1">
    <location>
        <begin position="878"/>
        <end position="887"/>
    </location>
</feature>
<feature type="region of interest" description="Disordered" evidence="1">
    <location>
        <begin position="858"/>
        <end position="922"/>
    </location>
</feature>
<feature type="domain" description="Rho-GAP" evidence="2">
    <location>
        <begin position="1"/>
        <end position="169"/>
    </location>
</feature>
<feature type="compositionally biased region" description="Polar residues" evidence="1">
    <location>
        <begin position="336"/>
        <end position="370"/>
    </location>
</feature>
<evidence type="ECO:0000313" key="4">
    <source>
        <dbReference type="Proteomes" id="UP000827284"/>
    </source>
</evidence>
<dbReference type="PROSITE" id="PS50238">
    <property type="entry name" value="RHOGAP"/>
    <property type="match status" value="1"/>
</dbReference>
<feature type="compositionally biased region" description="Acidic residues" evidence="1">
    <location>
        <begin position="858"/>
        <end position="869"/>
    </location>
</feature>
<feature type="region of interest" description="Disordered" evidence="1">
    <location>
        <begin position="309"/>
        <end position="372"/>
    </location>
</feature>